<evidence type="ECO:0000313" key="7">
    <source>
        <dbReference type="EMBL" id="AIF05342.1"/>
    </source>
</evidence>
<dbReference type="NCBIfam" id="TIGR01409">
    <property type="entry name" value="TAT_signal_seq"/>
    <property type="match status" value="1"/>
</dbReference>
<evidence type="ECO:0000259" key="6">
    <source>
        <dbReference type="PROSITE" id="PS51296"/>
    </source>
</evidence>
<evidence type="ECO:0000256" key="5">
    <source>
        <dbReference type="SAM" id="Phobius"/>
    </source>
</evidence>
<dbReference type="SUPFAM" id="SSF50022">
    <property type="entry name" value="ISP domain"/>
    <property type="match status" value="1"/>
</dbReference>
<proteinExistence type="predicted"/>
<keyword evidence="5" id="KW-0472">Membrane</keyword>
<organism evidence="7">
    <name type="scientific">uncultured marine group II/III euryarchaeote KM3_181_H05</name>
    <dbReference type="NCBI Taxonomy" id="1457945"/>
    <lineage>
        <taxon>Archaea</taxon>
        <taxon>Methanobacteriati</taxon>
        <taxon>Methanobacteriota</taxon>
        <taxon>environmental samples</taxon>
    </lineage>
</organism>
<keyword evidence="1" id="KW-0001">2Fe-2S</keyword>
<dbReference type="Gene3D" id="2.102.10.10">
    <property type="entry name" value="Rieske [2Fe-2S] iron-sulphur domain"/>
    <property type="match status" value="1"/>
</dbReference>
<keyword evidence="3" id="KW-0408">Iron</keyword>
<keyword evidence="5" id="KW-1133">Transmembrane helix</keyword>
<protein>
    <recommendedName>
        <fullName evidence="6">Rieske domain-containing protein</fullName>
    </recommendedName>
</protein>
<name>A0A075GSW3_9EURY</name>
<feature type="transmembrane region" description="Helical" evidence="5">
    <location>
        <begin position="12"/>
        <end position="33"/>
    </location>
</feature>
<dbReference type="PROSITE" id="PS51296">
    <property type="entry name" value="RIESKE"/>
    <property type="match status" value="1"/>
</dbReference>
<keyword evidence="5" id="KW-0812">Transmembrane</keyword>
<dbReference type="InterPro" id="IPR017941">
    <property type="entry name" value="Rieske_2Fe-2S"/>
</dbReference>
<evidence type="ECO:0000256" key="3">
    <source>
        <dbReference type="ARBA" id="ARBA00023004"/>
    </source>
</evidence>
<evidence type="ECO:0000256" key="1">
    <source>
        <dbReference type="ARBA" id="ARBA00022714"/>
    </source>
</evidence>
<dbReference type="EMBL" id="KF900736">
    <property type="protein sequence ID" value="AIF05342.1"/>
    <property type="molecule type" value="Genomic_DNA"/>
</dbReference>
<keyword evidence="2" id="KW-0479">Metal-binding</keyword>
<accession>A0A075GSW3</accession>
<dbReference type="GO" id="GO:0046872">
    <property type="term" value="F:metal ion binding"/>
    <property type="evidence" value="ECO:0007669"/>
    <property type="project" value="UniProtKB-KW"/>
</dbReference>
<evidence type="ECO:0000256" key="4">
    <source>
        <dbReference type="ARBA" id="ARBA00023014"/>
    </source>
</evidence>
<dbReference type="InterPro" id="IPR019546">
    <property type="entry name" value="TAT_signal_bac_arc"/>
</dbReference>
<dbReference type="InterPro" id="IPR036922">
    <property type="entry name" value="Rieske_2Fe-2S_sf"/>
</dbReference>
<dbReference type="PROSITE" id="PS51318">
    <property type="entry name" value="TAT"/>
    <property type="match status" value="1"/>
</dbReference>
<evidence type="ECO:0000256" key="2">
    <source>
        <dbReference type="ARBA" id="ARBA00022723"/>
    </source>
</evidence>
<dbReference type="InterPro" id="IPR006311">
    <property type="entry name" value="TAT_signal"/>
</dbReference>
<keyword evidence="4" id="KW-0411">Iron-sulfur</keyword>
<feature type="domain" description="Rieske" evidence="6">
    <location>
        <begin position="132"/>
        <end position="211"/>
    </location>
</feature>
<reference evidence="7" key="1">
    <citation type="journal article" date="2014" name="Genome Biol. Evol.">
        <title>Pangenome evidence for extensive interdomain horizontal transfer affecting lineage core and shell genes in uncultured planktonic thaumarchaeota and euryarchaeota.</title>
        <authorList>
            <person name="Deschamps P."/>
            <person name="Zivanovic Y."/>
            <person name="Moreira D."/>
            <person name="Rodriguez-Valera F."/>
            <person name="Lopez-Garcia P."/>
        </authorList>
    </citation>
    <scope>NUCLEOTIDE SEQUENCE</scope>
</reference>
<dbReference type="GO" id="GO:0051537">
    <property type="term" value="F:2 iron, 2 sulfur cluster binding"/>
    <property type="evidence" value="ECO:0007669"/>
    <property type="project" value="UniProtKB-KW"/>
</dbReference>
<sequence length="225" mass="24598">MTVTRRDFLKGALTLAGGGITGALSVPALMTLLPPPVIRCDPEAAYDTLLYKRREPGSWYEPLAGKVARKEDFALNQSAMVTWAPEELEQELGSCEVVLTLVKLPAEEAMAEWGIPDDGGNAMMMAYHTYKCPHLCCKPVFMEEGVSSLSGAAYETMFLCPCHLSRFDPLTIIEDTDELGRQVMVAELVEGPAPYGLPIVPVIERDGGLVGRTDKLEWLKYCGQG</sequence>
<dbReference type="AlphaFoldDB" id="A0A075GSW3"/>